<feature type="transmembrane region" description="Helical" evidence="2">
    <location>
        <begin position="298"/>
        <end position="322"/>
    </location>
</feature>
<dbReference type="EMBL" id="AOIL01000028">
    <property type="protein sequence ID" value="ELY92644.1"/>
    <property type="molecule type" value="Genomic_DNA"/>
</dbReference>
<feature type="transmembrane region" description="Helical" evidence="2">
    <location>
        <begin position="46"/>
        <end position="69"/>
    </location>
</feature>
<keyword evidence="4" id="KW-1185">Reference proteome</keyword>
<gene>
    <name evidence="3" type="ORF">C484_08448</name>
</gene>
<keyword evidence="2" id="KW-1133">Transmembrane helix</keyword>
<accession>M0A214</accession>
<evidence type="ECO:0000313" key="4">
    <source>
        <dbReference type="Proteomes" id="UP000011648"/>
    </source>
</evidence>
<feature type="compositionally biased region" description="Basic and acidic residues" evidence="1">
    <location>
        <begin position="1"/>
        <end position="16"/>
    </location>
</feature>
<dbReference type="Pfam" id="PF25927">
    <property type="entry name" value="DUF7972"/>
    <property type="match status" value="1"/>
</dbReference>
<organism evidence="3 4">
    <name type="scientific">Natrialba taiwanensis DSM 12281</name>
    <dbReference type="NCBI Taxonomy" id="1230458"/>
    <lineage>
        <taxon>Archaea</taxon>
        <taxon>Methanobacteriati</taxon>
        <taxon>Methanobacteriota</taxon>
        <taxon>Stenosarchaea group</taxon>
        <taxon>Halobacteria</taxon>
        <taxon>Halobacteriales</taxon>
        <taxon>Natrialbaceae</taxon>
        <taxon>Natrialba</taxon>
    </lineage>
</organism>
<keyword evidence="2" id="KW-0472">Membrane</keyword>
<evidence type="ECO:0000256" key="2">
    <source>
        <dbReference type="SAM" id="Phobius"/>
    </source>
</evidence>
<dbReference type="Proteomes" id="UP000011648">
    <property type="component" value="Unassembled WGS sequence"/>
</dbReference>
<protein>
    <submittedName>
        <fullName evidence="3">Uncharacterized protein</fullName>
    </submittedName>
</protein>
<keyword evidence="2" id="KW-0812">Transmembrane</keyword>
<name>M0A214_9EURY</name>
<sequence length="343" mass="37301">MENRDRDLDRKRRTESFESQSGTDLTYETAAESPIKRWLLLDGNRLLIAGILAGGLYILVVGCQLAGVIEVTDAEAVGSLYSALVGGTLPFITIVLAINQLVLSQELGWPNELTERFERMTEFQRRVEGVTDVTVSPASPAAFLEVIVQATVDRGRQLPASMTADATARQREEVARFVHELEADGEAVAGTLSEAEFGTFEALSAVLGHHQGNYYHASRFFKAEWSEGFEETQPLEDLIELLGLLAIARQTFKTLYVQHELAVLSRLLLYVGFPTLVGGGLLVVSYPTLVTTVSSTAVLLAIAAGGVALVFLPFVVLLSYALRIATIAARTADFGPFVPRRPS</sequence>
<dbReference type="InterPro" id="IPR058278">
    <property type="entry name" value="DUF7972"/>
</dbReference>
<proteinExistence type="predicted"/>
<reference evidence="3 4" key="1">
    <citation type="journal article" date="2014" name="PLoS Genet.">
        <title>Phylogenetically driven sequencing of extremely halophilic archaea reveals strategies for static and dynamic osmo-response.</title>
        <authorList>
            <person name="Becker E.A."/>
            <person name="Seitzer P.M."/>
            <person name="Tritt A."/>
            <person name="Larsen D."/>
            <person name="Krusor M."/>
            <person name="Yao A.I."/>
            <person name="Wu D."/>
            <person name="Madern D."/>
            <person name="Eisen J.A."/>
            <person name="Darling A.E."/>
            <person name="Facciotti M.T."/>
        </authorList>
    </citation>
    <scope>NUCLEOTIDE SEQUENCE [LARGE SCALE GENOMIC DNA]</scope>
    <source>
        <strain evidence="3 4">DSM 12281</strain>
    </source>
</reference>
<feature type="transmembrane region" description="Helical" evidence="2">
    <location>
        <begin position="81"/>
        <end position="103"/>
    </location>
</feature>
<evidence type="ECO:0000313" key="3">
    <source>
        <dbReference type="EMBL" id="ELY92644.1"/>
    </source>
</evidence>
<feature type="region of interest" description="Disordered" evidence="1">
    <location>
        <begin position="1"/>
        <end position="25"/>
    </location>
</feature>
<evidence type="ECO:0000256" key="1">
    <source>
        <dbReference type="SAM" id="MobiDB-lite"/>
    </source>
</evidence>
<dbReference type="RefSeq" id="WP_006825467.1">
    <property type="nucleotide sequence ID" value="NZ_AOIL01000028.1"/>
</dbReference>
<dbReference type="OrthoDB" id="265845at2157"/>
<dbReference type="PATRIC" id="fig|1230458.4.peg.1684"/>
<comment type="caution">
    <text evidence="3">The sequence shown here is derived from an EMBL/GenBank/DDBJ whole genome shotgun (WGS) entry which is preliminary data.</text>
</comment>
<feature type="transmembrane region" description="Helical" evidence="2">
    <location>
        <begin position="267"/>
        <end position="286"/>
    </location>
</feature>
<dbReference type="AlphaFoldDB" id="M0A214"/>